<evidence type="ECO:0000256" key="2">
    <source>
        <dbReference type="ARBA" id="ARBA00010161"/>
    </source>
</evidence>
<dbReference type="InterPro" id="IPR000403">
    <property type="entry name" value="PI3/4_kinase_cat_dom"/>
</dbReference>
<organism evidence="15 16">
    <name type="scientific">Scophthalmus maximus</name>
    <name type="common">Turbot</name>
    <name type="synonym">Psetta maxima</name>
    <dbReference type="NCBI Taxonomy" id="52904"/>
    <lineage>
        <taxon>Eukaryota</taxon>
        <taxon>Metazoa</taxon>
        <taxon>Chordata</taxon>
        <taxon>Craniata</taxon>
        <taxon>Vertebrata</taxon>
        <taxon>Euteleostomi</taxon>
        <taxon>Actinopterygii</taxon>
        <taxon>Neopterygii</taxon>
        <taxon>Teleostei</taxon>
        <taxon>Neoteleostei</taxon>
        <taxon>Acanthomorphata</taxon>
        <taxon>Carangaria</taxon>
        <taxon>Pleuronectiformes</taxon>
        <taxon>Pleuronectoidei</taxon>
        <taxon>Scophthalmidae</taxon>
        <taxon>Scophthalmus</taxon>
    </lineage>
</organism>
<dbReference type="InterPro" id="IPR035892">
    <property type="entry name" value="C2_domain_sf"/>
</dbReference>
<feature type="region of interest" description="Disordered" evidence="9">
    <location>
        <begin position="1511"/>
        <end position="1550"/>
    </location>
</feature>
<dbReference type="GO" id="GO:0005886">
    <property type="term" value="C:plasma membrane"/>
    <property type="evidence" value="ECO:0007669"/>
    <property type="project" value="TreeGrafter"/>
</dbReference>
<evidence type="ECO:0000256" key="6">
    <source>
        <dbReference type="ARBA" id="ARBA00022840"/>
    </source>
</evidence>
<feature type="compositionally biased region" description="Low complexity" evidence="9">
    <location>
        <begin position="89"/>
        <end position="103"/>
    </location>
</feature>
<dbReference type="SMART" id="SM00142">
    <property type="entry name" value="PI3K_C2"/>
    <property type="match status" value="1"/>
</dbReference>
<feature type="compositionally biased region" description="Polar residues" evidence="9">
    <location>
        <begin position="104"/>
        <end position="114"/>
    </location>
</feature>
<dbReference type="PANTHER" id="PTHR10048:SF30">
    <property type="entry name" value="PHOSPHATIDYLINOSITOL 4-PHOSPHATE 3-KINASE C2 DOMAIN-CONTAINING SUBUNIT BETA"/>
    <property type="match status" value="1"/>
</dbReference>
<comment type="caution">
    <text evidence="15">The sequence shown here is derived from an EMBL/GenBank/DDBJ whole genome shotgun (WGS) entry which is preliminary data.</text>
</comment>
<dbReference type="GO" id="GO:0043491">
    <property type="term" value="P:phosphatidylinositol 3-kinase/protein kinase B signal transduction"/>
    <property type="evidence" value="ECO:0007669"/>
    <property type="project" value="TreeGrafter"/>
</dbReference>
<feature type="region of interest" description="Disordered" evidence="9">
    <location>
        <begin position="1432"/>
        <end position="1489"/>
    </location>
</feature>
<feature type="domain" description="PI3K/PI4K catalytic" evidence="11">
    <location>
        <begin position="858"/>
        <end position="1146"/>
    </location>
</feature>
<keyword evidence="5" id="KW-0418">Kinase</keyword>
<proteinExistence type="inferred from homology"/>
<dbReference type="Gene3D" id="1.10.1070.11">
    <property type="entry name" value="Phosphatidylinositol 3-/4-kinase, catalytic domain"/>
    <property type="match status" value="1"/>
</dbReference>
<dbReference type="InterPro" id="IPR018936">
    <property type="entry name" value="PI3/4_kinase_CS"/>
</dbReference>
<dbReference type="GO" id="GO:0005942">
    <property type="term" value="C:phosphatidylinositol 3-kinase complex"/>
    <property type="evidence" value="ECO:0007669"/>
    <property type="project" value="TreeGrafter"/>
</dbReference>
<evidence type="ECO:0000256" key="1">
    <source>
        <dbReference type="ARBA" id="ARBA00006209"/>
    </source>
</evidence>
<feature type="compositionally biased region" description="Polar residues" evidence="9">
    <location>
        <begin position="1730"/>
        <end position="1739"/>
    </location>
</feature>
<accession>A0A6A4SN86</accession>
<dbReference type="PROSITE" id="PS00915">
    <property type="entry name" value="PI3_4_KINASE_1"/>
    <property type="match status" value="1"/>
</dbReference>
<dbReference type="SUPFAM" id="SSF56112">
    <property type="entry name" value="Protein kinase-like (PK-like)"/>
    <property type="match status" value="1"/>
</dbReference>
<comment type="similarity">
    <text evidence="1">Belongs to the PI3/PI4-kinase family. Type III PI4K subfamily.</text>
</comment>
<dbReference type="SUPFAM" id="SSF48371">
    <property type="entry name" value="ARM repeat"/>
    <property type="match status" value="1"/>
</dbReference>
<dbReference type="Pfam" id="PF00613">
    <property type="entry name" value="PI3Ka"/>
    <property type="match status" value="1"/>
</dbReference>
<evidence type="ECO:0000313" key="16">
    <source>
        <dbReference type="Proteomes" id="UP000438429"/>
    </source>
</evidence>
<dbReference type="GO" id="GO:0016303">
    <property type="term" value="F:1-phosphatidylinositol-3-kinase activity"/>
    <property type="evidence" value="ECO:0007669"/>
    <property type="project" value="UniProtKB-EC"/>
</dbReference>
<feature type="compositionally biased region" description="Pro residues" evidence="9">
    <location>
        <begin position="174"/>
        <end position="184"/>
    </location>
</feature>
<evidence type="ECO:0000259" key="14">
    <source>
        <dbReference type="PROSITE" id="PS51547"/>
    </source>
</evidence>
<feature type="compositionally biased region" description="Polar residues" evidence="9">
    <location>
        <begin position="51"/>
        <end position="69"/>
    </location>
</feature>
<reference evidence="15 16" key="1">
    <citation type="submission" date="2019-06" db="EMBL/GenBank/DDBJ databases">
        <title>Draft genomes of female and male turbot (Scophthalmus maximus).</title>
        <authorList>
            <person name="Xu H."/>
            <person name="Xu X.-W."/>
            <person name="Shao C."/>
            <person name="Chen S."/>
        </authorList>
    </citation>
    <scope>NUCLEOTIDE SEQUENCE [LARGE SCALE GENOMIC DNA]</scope>
    <source>
        <strain evidence="15">Ysfricsl-2016a</strain>
        <tissue evidence="15">Blood</tissue>
    </source>
</reference>
<gene>
    <name evidence="15" type="ORF">F2P81_012425</name>
</gene>
<dbReference type="Proteomes" id="UP000438429">
    <property type="component" value="Unassembled WGS sequence"/>
</dbReference>
<feature type="compositionally biased region" description="Acidic residues" evidence="9">
    <location>
        <begin position="1695"/>
        <end position="1713"/>
    </location>
</feature>
<feature type="compositionally biased region" description="Basic and acidic residues" evidence="9">
    <location>
        <begin position="1846"/>
        <end position="1864"/>
    </location>
</feature>
<dbReference type="InterPro" id="IPR002420">
    <property type="entry name" value="PI3K-type_C2_dom"/>
</dbReference>
<dbReference type="PROSITE" id="PS50004">
    <property type="entry name" value="C2"/>
    <property type="match status" value="1"/>
</dbReference>
<dbReference type="PROSITE" id="PS51546">
    <property type="entry name" value="PI3K_RBD"/>
    <property type="match status" value="1"/>
</dbReference>
<dbReference type="PROSITE" id="PS50290">
    <property type="entry name" value="PI3_4_KINASE_3"/>
    <property type="match status" value="1"/>
</dbReference>
<dbReference type="Pfam" id="PF10488">
    <property type="entry name" value="PP1c_bdg"/>
    <property type="match status" value="1"/>
</dbReference>
<dbReference type="GO" id="GO:0048015">
    <property type="term" value="P:phosphatidylinositol-mediated signaling"/>
    <property type="evidence" value="ECO:0007669"/>
    <property type="project" value="TreeGrafter"/>
</dbReference>
<dbReference type="Pfam" id="PF00454">
    <property type="entry name" value="PI3_PI4_kinase"/>
    <property type="match status" value="1"/>
</dbReference>
<keyword evidence="4" id="KW-0547">Nucleotide-binding</keyword>
<dbReference type="Gene3D" id="2.60.40.150">
    <property type="entry name" value="C2 domain"/>
    <property type="match status" value="2"/>
</dbReference>
<feature type="region of interest" description="Disordered" evidence="9">
    <location>
        <begin position="1807"/>
        <end position="1888"/>
    </location>
</feature>
<evidence type="ECO:0000313" key="15">
    <source>
        <dbReference type="EMBL" id="KAF0034667.1"/>
    </source>
</evidence>
<dbReference type="Pfam" id="PF00168">
    <property type="entry name" value="C2"/>
    <property type="match status" value="1"/>
</dbReference>
<dbReference type="InterPro" id="IPR029071">
    <property type="entry name" value="Ubiquitin-like_domsf"/>
</dbReference>
<dbReference type="InterPro" id="IPR016024">
    <property type="entry name" value="ARM-type_fold"/>
</dbReference>
<dbReference type="GO" id="GO:0016477">
    <property type="term" value="P:cell migration"/>
    <property type="evidence" value="ECO:0007669"/>
    <property type="project" value="TreeGrafter"/>
</dbReference>
<feature type="compositionally biased region" description="Low complexity" evidence="9">
    <location>
        <begin position="146"/>
        <end position="155"/>
    </location>
</feature>
<evidence type="ECO:0000256" key="7">
    <source>
        <dbReference type="ARBA" id="ARBA00023985"/>
    </source>
</evidence>
<feature type="domain" description="PIK helical" evidence="12">
    <location>
        <begin position="613"/>
        <end position="789"/>
    </location>
</feature>
<dbReference type="SUPFAM" id="SSF54236">
    <property type="entry name" value="Ubiquitin-like"/>
    <property type="match status" value="1"/>
</dbReference>
<feature type="compositionally biased region" description="Low complexity" evidence="9">
    <location>
        <begin position="1740"/>
        <end position="1791"/>
    </location>
</feature>
<comment type="similarity">
    <text evidence="2">Belongs to the PPP1R15 family.</text>
</comment>
<feature type="domain" description="C2 PI3K-type" evidence="14">
    <location>
        <begin position="522"/>
        <end position="703"/>
    </location>
</feature>
<evidence type="ECO:0000259" key="10">
    <source>
        <dbReference type="PROSITE" id="PS50004"/>
    </source>
</evidence>
<feature type="domain" description="PI3K-RBD" evidence="13">
    <location>
        <begin position="345"/>
        <end position="437"/>
    </location>
</feature>
<feature type="region of interest" description="Disordered" evidence="9">
    <location>
        <begin position="44"/>
        <end position="288"/>
    </location>
</feature>
<name>A0A6A4SN86_SCOMX</name>
<evidence type="ECO:0000256" key="3">
    <source>
        <dbReference type="ARBA" id="ARBA00022679"/>
    </source>
</evidence>
<dbReference type="InterPro" id="IPR001263">
    <property type="entry name" value="PI3K_accessory_dom"/>
</dbReference>
<dbReference type="InterPro" id="IPR019523">
    <property type="entry name" value="Prot_Pase1_reg-su15A/B_C"/>
</dbReference>
<dbReference type="FunFam" id="2.60.40.150:FF:000065">
    <property type="entry name" value="phosphatidylinositol 4-phosphate 3-kinase C2 domain-containing subunit beta"/>
    <property type="match status" value="1"/>
</dbReference>
<evidence type="ECO:0000256" key="8">
    <source>
        <dbReference type="ARBA" id="ARBA00029297"/>
    </source>
</evidence>
<evidence type="ECO:0000259" key="13">
    <source>
        <dbReference type="PROSITE" id="PS51546"/>
    </source>
</evidence>
<feature type="compositionally biased region" description="Low complexity" evidence="9">
    <location>
        <begin position="1871"/>
        <end position="1881"/>
    </location>
</feature>
<dbReference type="InterPro" id="IPR015433">
    <property type="entry name" value="PI3/4_kinase"/>
</dbReference>
<comment type="catalytic activity">
    <reaction evidence="7">
        <text>a 1,2-diacyl-sn-glycero-3-phospho-(1D-myo-inositol) + ATP = a 1,2-diacyl-sn-glycero-3-phospho-(1D-myo-inositol-3-phosphate) + ADP + H(+)</text>
        <dbReference type="Rhea" id="RHEA:12709"/>
        <dbReference type="ChEBI" id="CHEBI:15378"/>
        <dbReference type="ChEBI" id="CHEBI:30616"/>
        <dbReference type="ChEBI" id="CHEBI:57880"/>
        <dbReference type="ChEBI" id="CHEBI:58088"/>
        <dbReference type="ChEBI" id="CHEBI:456216"/>
        <dbReference type="EC" id="2.7.1.137"/>
    </reaction>
    <physiologicalReaction direction="left-to-right" evidence="7">
        <dbReference type="Rhea" id="RHEA:12710"/>
    </physiologicalReaction>
</comment>
<dbReference type="InterPro" id="IPR000341">
    <property type="entry name" value="PI3K_Ras-bd_dom"/>
</dbReference>
<dbReference type="SUPFAM" id="SSF49562">
    <property type="entry name" value="C2 domain (Calcium/lipid-binding domain, CaLB)"/>
    <property type="match status" value="2"/>
</dbReference>
<dbReference type="PANTHER" id="PTHR10048">
    <property type="entry name" value="PHOSPHATIDYLINOSITOL KINASE"/>
    <property type="match status" value="1"/>
</dbReference>
<dbReference type="GO" id="GO:0005524">
    <property type="term" value="F:ATP binding"/>
    <property type="evidence" value="ECO:0007669"/>
    <property type="project" value="UniProtKB-KW"/>
</dbReference>
<evidence type="ECO:0000256" key="4">
    <source>
        <dbReference type="ARBA" id="ARBA00022741"/>
    </source>
</evidence>
<protein>
    <submittedName>
        <fullName evidence="15">Uncharacterized protein</fullName>
    </submittedName>
</protein>
<evidence type="ECO:0000259" key="11">
    <source>
        <dbReference type="PROSITE" id="PS50290"/>
    </source>
</evidence>
<dbReference type="SMART" id="SM00146">
    <property type="entry name" value="PI3Kc"/>
    <property type="match status" value="1"/>
</dbReference>
<feature type="compositionally biased region" description="Acidic residues" evidence="9">
    <location>
        <begin position="1666"/>
        <end position="1686"/>
    </location>
</feature>
<dbReference type="Gene3D" id="3.10.20.90">
    <property type="entry name" value="Phosphatidylinositol 3-kinase Catalytic Subunit, Chain A, domain 1"/>
    <property type="match status" value="1"/>
</dbReference>
<dbReference type="InterPro" id="IPR042236">
    <property type="entry name" value="PI3K_accessory_sf"/>
</dbReference>
<feature type="domain" description="C2" evidence="10">
    <location>
        <begin position="1087"/>
        <end position="1228"/>
    </location>
</feature>
<evidence type="ECO:0000256" key="9">
    <source>
        <dbReference type="SAM" id="MobiDB-lite"/>
    </source>
</evidence>
<dbReference type="PROSITE" id="PS51547">
    <property type="entry name" value="C2_PI3K"/>
    <property type="match status" value="1"/>
</dbReference>
<dbReference type="PROSITE" id="PS00916">
    <property type="entry name" value="PI3_4_KINASE_2"/>
    <property type="match status" value="1"/>
</dbReference>
<dbReference type="Gene3D" id="3.30.1010.10">
    <property type="entry name" value="Phosphatidylinositol 3-kinase Catalytic Subunit, Chain A, domain 4"/>
    <property type="match status" value="1"/>
</dbReference>
<sequence length="1962" mass="216594">MSAAQTQKESGESGWSCLEALGISQKELVLAEALQMEYDALSRLKQDKSDSGTSQSRPGAPSQTRSKTPNPFIERPRPTPSQPIPAHTGGSLLRGLSGSDPSLNQPGGSQSQHSIPARALPPQGGFVTESLYILDDPEVSKVRDYSGSSFGDSSGSGSGFHPKGFPSLLDDVPPAVPPRNPIPPSSGSENPFLPPRGSNVPRDVNLFTPDVDRPKVTSGELNYDNINHSLSKLNESRQGPRGRRANGDQSGKPVARSKTLPPQVPPRTYIPVPKSNKNQRRVSADPVSLGSRMNGFGYELFQVSEDRDEEVAALRSAYPHSDPSKNAGFVWSPSVGQEELHQGLGASVKVTVVSEHFREPLTFTCDGSSTVDLLIYQTLCYAQDDLDHLDVDDYLLKVCGHDEFFNKEALTLLLDTFHNEAESFLLSEVDLPLHVERLVQSVKALCSSLAAVETPDVTSALNQLPACPCRLQPKVLKDASVLAVKENREKVVEKLTAAILDLVELYCSTFNANFHTTPQSQCCKAPVQEAGLVNNVLSFNVYEGFFLSCSLTHGGVELCAPQHTSKQSVSKYLFHLVVWDQRVCFPVQINQLPRESQLTVTLFASSLPPPPGVEDKGKQRRSIEALGWVTMPLFNFRQLTADDKRLLWEKKAFCQAESAALPLVLASAPCWEWACLPDIYALLRQWACLGHLDALGLLHASFPDQELRRTAVQWMDSITDPELLDYLPQLVQALKYECYLDSSLVRFLLRRAIGDVRIAHYLFWLLKDNLQDSQFSARYQHLLAALLCCVGRNLREEFDRQCWLVSILTKVARKVRDAALSSRQSVLRDGLDEMKQFFSMNSTCRLPLNPALLVTGINIQSCSFFNSNAVPLKLSFQNRDPLGDHVNVIFKSGDDLRQDMLTLQMIRIMNKIWIQEGLDMRMVIFKCFSTGRGRGMVEMIPQSDTLRKIQVEHGVTGSFKDRTLADWLLKYNPSDEQYDKAVENFIYSCAGCCVATYILGICDRHNDNIMLKTSGHMFHIDFGKFLGHAQMFGNIKRDRAPFVFTSDMAYVINGGDKPSSRFHDFVDLLIESSLGSVATKLNFFIHNLAQMKFASSEDRPTLTFAPRVHTVKSDGLIRSLYICRHIRSANASKAYDGTDPDPYVKLYLLPDPQKTGKRKTKAARRTCNPTYNEMLVYERIPRGDLDQRVIHLRVLGDGAFWENTLLGETFIPLKKLVPVFLTESGETLREESELQLKGENRDDGHVLETSGVQYRWNTSHEGRLSDARSSSSPSPLGVTAAGLDSQESSWIGLLSVVSRPAFSFLQKYLPGGAPRPPGPSDGAARWIGVGLQRTFVDEDRDFLTQLDHVMSLTPNEDPHLSYLQCQRDGSAGLLEPGDGSTLPWLSADSLREIGLASAEEVDLKLCRRSHVGYFSSARTFISHVLLSATSSQAMKPQGDKDWRPQAESSKGGTWWGSFWGGEHASQREPPSSVSWAEEGTEADLLRPQQPETKGLAAETTDVFVQSCGRESATLGENTGPGEHKEEPVNNGGLHTVQNTEGFTPEPRIGLSSSEAAAACSEVALLTPDQDNGYSSLEEEHFQMCRLVRTPSDEQQQEAEPTEICVPVIAEMEEESSEERVSASVNVDEDEPRPSELQEGVSAEATELSTPQCQNKAIAFIMGCPCSDDDSSQSDGESSDDDDDGFDSEGTSDMSDSTDEDDDEASDSDEEAISEADRLWNSLCQNLDPYNPQNFSAQLHTASTPPRTIPTATPPSSAQSTPASSPAASPPSSSSSSPPSGSDTWDDSTSASEVDEAESLHLLSSFSFSSDPYSPFNFQAQLRTRGPVKAAARAKKTPQTPPHSPRHKEASPPVYRKEEAEERLDSGFSEPSSSSSSSSSSSVQRCGSTKKVRFCDHVEEFFASCGEEEEEEDRRGPWEELARDRSRFLRRCLEVEQSIAYCLQPQHRSLVYVRLAVLHVQDV</sequence>
<feature type="region of interest" description="Disordered" evidence="9">
    <location>
        <begin position="1666"/>
        <end position="1795"/>
    </location>
</feature>
<evidence type="ECO:0000259" key="12">
    <source>
        <dbReference type="PROSITE" id="PS51545"/>
    </source>
</evidence>
<feature type="compositionally biased region" description="Polar residues" evidence="9">
    <location>
        <begin position="224"/>
        <end position="237"/>
    </location>
</feature>
<dbReference type="InterPro" id="IPR000008">
    <property type="entry name" value="C2_dom"/>
</dbReference>
<feature type="region of interest" description="Disordered" evidence="9">
    <location>
        <begin position="1611"/>
        <end position="1648"/>
    </location>
</feature>
<dbReference type="CDD" id="cd04012">
    <property type="entry name" value="C2A_PI3K_class_II"/>
    <property type="match status" value="1"/>
</dbReference>
<dbReference type="GO" id="GO:0005737">
    <property type="term" value="C:cytoplasm"/>
    <property type="evidence" value="ECO:0007669"/>
    <property type="project" value="TreeGrafter"/>
</dbReference>
<dbReference type="PROSITE" id="PS51545">
    <property type="entry name" value="PIK_HELICAL"/>
    <property type="match status" value="1"/>
</dbReference>
<dbReference type="InterPro" id="IPR011009">
    <property type="entry name" value="Kinase-like_dom_sf"/>
</dbReference>
<dbReference type="InterPro" id="IPR036940">
    <property type="entry name" value="PI3/4_kinase_cat_sf"/>
</dbReference>
<dbReference type="FunFam" id="3.30.1010.10:FF:000001">
    <property type="entry name" value="Phosphatidylinositol 4-phosphate 3-kinase C2 domain-containing subunit beta"/>
    <property type="match status" value="1"/>
</dbReference>
<dbReference type="FunFam" id="1.25.40.70:FF:000017">
    <property type="entry name" value="Phosphatidylinositol-4-phosphate 3-kinase catalytic subunit type 2 beta"/>
    <property type="match status" value="1"/>
</dbReference>
<comment type="catalytic activity">
    <reaction evidence="8">
        <text>a 1,2-diacyl-sn-glycero-3-phospho-(1D-myo-inositol 4-phosphate) + ATP = a 1,2-diacyl-sn-glycero-3-phospho-(1D-myo-inositol-3,4-bisphosphate) + ADP + H(+)</text>
        <dbReference type="Rhea" id="RHEA:18373"/>
        <dbReference type="ChEBI" id="CHEBI:15378"/>
        <dbReference type="ChEBI" id="CHEBI:30616"/>
        <dbReference type="ChEBI" id="CHEBI:57658"/>
        <dbReference type="ChEBI" id="CHEBI:58178"/>
        <dbReference type="ChEBI" id="CHEBI:456216"/>
        <dbReference type="EC" id="2.7.1.154"/>
    </reaction>
    <physiologicalReaction direction="left-to-right" evidence="8">
        <dbReference type="Rhea" id="RHEA:18374"/>
    </physiologicalReaction>
</comment>
<evidence type="ECO:0000256" key="5">
    <source>
        <dbReference type="ARBA" id="ARBA00022777"/>
    </source>
</evidence>
<dbReference type="Gene3D" id="1.25.40.70">
    <property type="entry name" value="Phosphatidylinositol 3-kinase, accessory domain (PIK)"/>
    <property type="match status" value="1"/>
</dbReference>
<feature type="region of interest" description="Disordered" evidence="9">
    <location>
        <begin position="1260"/>
        <end position="1280"/>
    </location>
</feature>
<dbReference type="SMART" id="SM00239">
    <property type="entry name" value="C2"/>
    <property type="match status" value="1"/>
</dbReference>
<dbReference type="EMBL" id="VEVO01000011">
    <property type="protein sequence ID" value="KAF0034667.1"/>
    <property type="molecule type" value="Genomic_DNA"/>
</dbReference>
<dbReference type="SMART" id="SM00145">
    <property type="entry name" value="PI3Ka"/>
    <property type="match status" value="1"/>
</dbReference>
<dbReference type="GO" id="GO:0035005">
    <property type="term" value="F:1-phosphatidylinositol-4-phosphate 3-kinase activity"/>
    <property type="evidence" value="ECO:0007669"/>
    <property type="project" value="UniProtKB-EC"/>
</dbReference>
<keyword evidence="3" id="KW-0808">Transferase</keyword>
<dbReference type="Pfam" id="PF00794">
    <property type="entry name" value="PI3K_rbd"/>
    <property type="match status" value="1"/>
</dbReference>
<keyword evidence="6" id="KW-0067">ATP-binding</keyword>